<proteinExistence type="predicted"/>
<dbReference type="PROSITE" id="PS50883">
    <property type="entry name" value="EAL"/>
    <property type="match status" value="1"/>
</dbReference>
<dbReference type="InterPro" id="IPR050706">
    <property type="entry name" value="Cyclic-di-GMP_PDE-like"/>
</dbReference>
<gene>
    <name evidence="2" type="ORF">DQX05_10900</name>
</gene>
<dbReference type="Pfam" id="PF00563">
    <property type="entry name" value="EAL"/>
    <property type="match status" value="1"/>
</dbReference>
<name>A0A3A3GN92_PANTH</name>
<dbReference type="PANTHER" id="PTHR33121:SF76">
    <property type="entry name" value="SIGNALING PROTEIN"/>
    <property type="match status" value="1"/>
</dbReference>
<dbReference type="Gene3D" id="3.20.20.450">
    <property type="entry name" value="EAL domain"/>
    <property type="match status" value="1"/>
</dbReference>
<dbReference type="PANTHER" id="PTHR33121">
    <property type="entry name" value="CYCLIC DI-GMP PHOSPHODIESTERASE PDEF"/>
    <property type="match status" value="1"/>
</dbReference>
<evidence type="ECO:0000313" key="2">
    <source>
        <dbReference type="EMBL" id="RJG24352.1"/>
    </source>
</evidence>
<dbReference type="InterPro" id="IPR035919">
    <property type="entry name" value="EAL_sf"/>
</dbReference>
<comment type="caution">
    <text evidence="2">The sequence shown here is derived from an EMBL/GenBank/DDBJ whole genome shotgun (WGS) entry which is preliminary data.</text>
</comment>
<organism evidence="2 3">
    <name type="scientific">Paenibacillus thiaminolyticus</name>
    <name type="common">Bacillus thiaminolyticus</name>
    <dbReference type="NCBI Taxonomy" id="49283"/>
    <lineage>
        <taxon>Bacteria</taxon>
        <taxon>Bacillati</taxon>
        <taxon>Bacillota</taxon>
        <taxon>Bacilli</taxon>
        <taxon>Bacillales</taxon>
        <taxon>Paenibacillaceae</taxon>
        <taxon>Paenibacillus</taxon>
    </lineage>
</organism>
<dbReference type="AlphaFoldDB" id="A0A3A3GN92"/>
<dbReference type="SMART" id="SM00052">
    <property type="entry name" value="EAL"/>
    <property type="match status" value="1"/>
</dbReference>
<protein>
    <submittedName>
        <fullName evidence="2">EAL domain-containing protein</fullName>
    </submittedName>
</protein>
<dbReference type="GO" id="GO:0071111">
    <property type="term" value="F:cyclic-guanylate-specific phosphodiesterase activity"/>
    <property type="evidence" value="ECO:0007669"/>
    <property type="project" value="InterPro"/>
</dbReference>
<evidence type="ECO:0000259" key="1">
    <source>
        <dbReference type="PROSITE" id="PS50883"/>
    </source>
</evidence>
<dbReference type="EMBL" id="QYZD01000007">
    <property type="protein sequence ID" value="RJG24352.1"/>
    <property type="molecule type" value="Genomic_DNA"/>
</dbReference>
<evidence type="ECO:0000313" key="3">
    <source>
        <dbReference type="Proteomes" id="UP000266177"/>
    </source>
</evidence>
<accession>A0A3A3GN92</accession>
<dbReference type="InterPro" id="IPR001633">
    <property type="entry name" value="EAL_dom"/>
</dbReference>
<dbReference type="SUPFAM" id="SSF141868">
    <property type="entry name" value="EAL domain-like"/>
    <property type="match status" value="1"/>
</dbReference>
<dbReference type="RefSeq" id="WP_119793438.1">
    <property type="nucleotide sequence ID" value="NZ_QYZD01000007.1"/>
</dbReference>
<dbReference type="Proteomes" id="UP000266177">
    <property type="component" value="Unassembled WGS sequence"/>
</dbReference>
<reference evidence="2 3" key="1">
    <citation type="submission" date="2018-09" db="EMBL/GenBank/DDBJ databases">
        <title>Paenibacillus SK2017-BO5.</title>
        <authorList>
            <person name="Piskunova J.V."/>
            <person name="Dubiley S.A."/>
            <person name="Severinov K.V."/>
        </authorList>
    </citation>
    <scope>NUCLEOTIDE SEQUENCE [LARGE SCALE GENOMIC DNA]</scope>
    <source>
        <strain evidence="2 3">BO5</strain>
    </source>
</reference>
<sequence length="218" mass="24863">MRLKRTLEIYPVFQPIVDRRLSIIGYESFIRGADSRKALDMLLASSPEDMECINAIDLECKALALDNYSGHLPLFLNSHPFSTNALPKSLPYHNQHPLIIEITEHGAIQDEQLLIGHIERLSAAGIHFAIDDFGYGYMSIPFILRLKPQYIKLAKEVVHACEDNSVLQCIEKLMHSFQDMGIQIIAEGIETELQFQRMQRFADGFQGYWISEPKTSLL</sequence>
<feature type="domain" description="EAL" evidence="1">
    <location>
        <begin position="1"/>
        <end position="218"/>
    </location>
</feature>
<dbReference type="OrthoDB" id="581425at2"/>
<dbReference type="CDD" id="cd01948">
    <property type="entry name" value="EAL"/>
    <property type="match status" value="1"/>
</dbReference>